<dbReference type="FunFam" id="3.40.50.1220:FF:000001">
    <property type="entry name" value="Electron transfer flavoprotein, alpha subunit"/>
    <property type="match status" value="1"/>
</dbReference>
<keyword evidence="4" id="KW-0285">Flavoprotein</keyword>
<dbReference type="GO" id="GO:0050660">
    <property type="term" value="F:flavin adenine dinucleotide binding"/>
    <property type="evidence" value="ECO:0007669"/>
    <property type="project" value="InterPro"/>
</dbReference>
<dbReference type="PROSITE" id="PS00696">
    <property type="entry name" value="ETF_ALPHA"/>
    <property type="match status" value="1"/>
</dbReference>
<keyword evidence="5 8" id="KW-0274">FAD</keyword>
<comment type="subunit">
    <text evidence="2">Heterodimer of an alpha and a beta subunit.</text>
</comment>
<evidence type="ECO:0000313" key="11">
    <source>
        <dbReference type="Proteomes" id="UP000318416"/>
    </source>
</evidence>
<dbReference type="Pfam" id="PF00766">
    <property type="entry name" value="ETF_alpha"/>
    <property type="match status" value="1"/>
</dbReference>
<dbReference type="RefSeq" id="WP_145788023.1">
    <property type="nucleotide sequence ID" value="NZ_VIVR01000001.1"/>
</dbReference>
<evidence type="ECO:0000256" key="7">
    <source>
        <dbReference type="ARBA" id="ARBA00025649"/>
    </source>
</evidence>
<protein>
    <submittedName>
        <fullName evidence="10">Electron transfer flavoprotein alpha subunit apoprotein</fullName>
    </submittedName>
</protein>
<dbReference type="InterPro" id="IPR014730">
    <property type="entry name" value="ETF_a/b_N"/>
</dbReference>
<dbReference type="PANTHER" id="PTHR43153">
    <property type="entry name" value="ELECTRON TRANSFER FLAVOPROTEIN ALPHA"/>
    <property type="match status" value="1"/>
</dbReference>
<dbReference type="EMBL" id="VIVR01000001">
    <property type="protein sequence ID" value="TWE16111.1"/>
    <property type="molecule type" value="Genomic_DNA"/>
</dbReference>
<dbReference type="InterPro" id="IPR014729">
    <property type="entry name" value="Rossmann-like_a/b/a_fold"/>
</dbReference>
<comment type="function">
    <text evidence="7">The electron transfer flavoprotein serves as a specific electron acceptor for other dehydrogenases. It transfers the electrons to the main respiratory chain via ETF-ubiquinone oxidoreductase (ETF dehydrogenase).</text>
</comment>
<dbReference type="InterPro" id="IPR001308">
    <property type="entry name" value="ETF_a/FixB"/>
</dbReference>
<reference evidence="10 11" key="1">
    <citation type="submission" date="2019-06" db="EMBL/GenBank/DDBJ databases">
        <title>Sequencing the genomes of 1000 actinobacteria strains.</title>
        <authorList>
            <person name="Klenk H.-P."/>
        </authorList>
    </citation>
    <scope>NUCLEOTIDE SEQUENCE [LARGE SCALE GENOMIC DNA]</scope>
    <source>
        <strain evidence="10 11">DSM 41649</strain>
    </source>
</reference>
<dbReference type="SUPFAM" id="SSF52467">
    <property type="entry name" value="DHS-like NAD/FAD-binding domain"/>
    <property type="match status" value="1"/>
</dbReference>
<dbReference type="AlphaFoldDB" id="A0A561EKI7"/>
<dbReference type="InterPro" id="IPR014731">
    <property type="entry name" value="ETF_asu_C"/>
</dbReference>
<feature type="domain" description="Electron transfer flavoprotein alpha/beta-subunit N-terminal" evidence="9">
    <location>
        <begin position="4"/>
        <end position="187"/>
    </location>
</feature>
<dbReference type="PIRSF" id="PIRSF000089">
    <property type="entry name" value="Electra_flavoP_a"/>
    <property type="match status" value="1"/>
</dbReference>
<dbReference type="SUPFAM" id="SSF52402">
    <property type="entry name" value="Adenine nucleotide alpha hydrolases-like"/>
    <property type="match status" value="1"/>
</dbReference>
<dbReference type="InterPro" id="IPR029035">
    <property type="entry name" value="DHS-like_NAD/FAD-binding_dom"/>
</dbReference>
<dbReference type="Gene3D" id="3.40.50.620">
    <property type="entry name" value="HUPs"/>
    <property type="match status" value="1"/>
</dbReference>
<evidence type="ECO:0000256" key="8">
    <source>
        <dbReference type="PIRSR" id="PIRSR000089-1"/>
    </source>
</evidence>
<dbReference type="Pfam" id="PF01012">
    <property type="entry name" value="ETF"/>
    <property type="match status" value="1"/>
</dbReference>
<evidence type="ECO:0000256" key="4">
    <source>
        <dbReference type="ARBA" id="ARBA00022630"/>
    </source>
</evidence>
<comment type="cofactor">
    <cofactor evidence="8">
        <name>FAD</name>
        <dbReference type="ChEBI" id="CHEBI:57692"/>
    </cofactor>
    <text evidence="8">Binds 1 FAD per dimer.</text>
</comment>
<evidence type="ECO:0000259" key="9">
    <source>
        <dbReference type="SMART" id="SM00893"/>
    </source>
</evidence>
<dbReference type="SMART" id="SM00893">
    <property type="entry name" value="ETF"/>
    <property type="match status" value="1"/>
</dbReference>
<proteinExistence type="inferred from homology"/>
<accession>A0A561EKI7</accession>
<dbReference type="Gene3D" id="3.40.50.1220">
    <property type="entry name" value="TPP-binding domain"/>
    <property type="match status" value="1"/>
</dbReference>
<dbReference type="GO" id="GO:0033539">
    <property type="term" value="P:fatty acid beta-oxidation using acyl-CoA dehydrogenase"/>
    <property type="evidence" value="ECO:0007669"/>
    <property type="project" value="TreeGrafter"/>
</dbReference>
<dbReference type="Proteomes" id="UP000318416">
    <property type="component" value="Unassembled WGS sequence"/>
</dbReference>
<keyword evidence="6" id="KW-0249">Electron transport</keyword>
<gene>
    <name evidence="10" type="ORF">FB465_1072</name>
</gene>
<feature type="binding site" evidence="8">
    <location>
        <begin position="264"/>
        <end position="271"/>
    </location>
    <ligand>
        <name>FAD</name>
        <dbReference type="ChEBI" id="CHEBI:57692"/>
    </ligand>
</feature>
<sequence length="320" mass="31961">MAEILVLVDHADGVVRKPALELLTLARRIGEPAAVVLGAGAAAADIAAKAGEFGAAKVYVADGAEFADQLVVPKVDALAQIAKAADAAAVLVTSSGEGKEVAARVALRLGSGIITDAVDLEAGDGGPVATQSVFAASFQVKSRVSHGVPVITVKPNAVAPEAAPAAGAVENVTVAFTGNAATVVARTPRVSSGRPELTEAAIVVSGGRGVGAAEGFGVVEELADALGAAVGASRAAVDAGWYPHTNQVGQTGKQVSPQLYVAAGISGAIQHRAGMQTSKTIVAINKDPEAPIFELVDYGVVGDLFTVLPQLTAEVKARKG</sequence>
<dbReference type="OrthoDB" id="9770286at2"/>
<keyword evidence="11" id="KW-1185">Reference proteome</keyword>
<keyword evidence="3" id="KW-0813">Transport</keyword>
<name>A0A561EKI7_9ACTN</name>
<feature type="binding site" evidence="8">
    <location>
        <position position="208"/>
    </location>
    <ligand>
        <name>FAD</name>
        <dbReference type="ChEBI" id="CHEBI:57692"/>
    </ligand>
</feature>
<evidence type="ECO:0000256" key="5">
    <source>
        <dbReference type="ARBA" id="ARBA00022827"/>
    </source>
</evidence>
<comment type="similarity">
    <text evidence="1">Belongs to the ETF alpha-subunit/FixB family.</text>
</comment>
<evidence type="ECO:0000256" key="3">
    <source>
        <dbReference type="ARBA" id="ARBA00022448"/>
    </source>
</evidence>
<dbReference type="GO" id="GO:0009055">
    <property type="term" value="F:electron transfer activity"/>
    <property type="evidence" value="ECO:0007669"/>
    <property type="project" value="InterPro"/>
</dbReference>
<feature type="binding site" evidence="8">
    <location>
        <begin position="233"/>
        <end position="234"/>
    </location>
    <ligand>
        <name>FAD</name>
        <dbReference type="ChEBI" id="CHEBI:57692"/>
    </ligand>
</feature>
<feature type="binding site" evidence="8">
    <location>
        <position position="285"/>
    </location>
    <ligand>
        <name>FAD</name>
        <dbReference type="ChEBI" id="CHEBI:57692"/>
    </ligand>
</feature>
<evidence type="ECO:0000256" key="1">
    <source>
        <dbReference type="ARBA" id="ARBA00005817"/>
    </source>
</evidence>
<comment type="caution">
    <text evidence="10">The sequence shown here is derived from an EMBL/GenBank/DDBJ whole genome shotgun (WGS) entry which is preliminary data.</text>
</comment>
<feature type="binding site" evidence="8">
    <location>
        <begin position="247"/>
        <end position="251"/>
    </location>
    <ligand>
        <name>FAD</name>
        <dbReference type="ChEBI" id="CHEBI:57692"/>
    </ligand>
</feature>
<evidence type="ECO:0000256" key="2">
    <source>
        <dbReference type="ARBA" id="ARBA00011355"/>
    </source>
</evidence>
<evidence type="ECO:0000256" key="6">
    <source>
        <dbReference type="ARBA" id="ARBA00022982"/>
    </source>
</evidence>
<evidence type="ECO:0000313" key="10">
    <source>
        <dbReference type="EMBL" id="TWE16111.1"/>
    </source>
</evidence>
<dbReference type="PANTHER" id="PTHR43153:SF1">
    <property type="entry name" value="ELECTRON TRANSFER FLAVOPROTEIN SUBUNIT ALPHA, MITOCHONDRIAL"/>
    <property type="match status" value="1"/>
</dbReference>
<organism evidence="10 11">
    <name type="scientific">Kitasatospora atroaurantiaca</name>
    <dbReference type="NCBI Taxonomy" id="285545"/>
    <lineage>
        <taxon>Bacteria</taxon>
        <taxon>Bacillati</taxon>
        <taxon>Actinomycetota</taxon>
        <taxon>Actinomycetes</taxon>
        <taxon>Kitasatosporales</taxon>
        <taxon>Streptomycetaceae</taxon>
        <taxon>Kitasatospora</taxon>
    </lineage>
</organism>
<dbReference type="InterPro" id="IPR018206">
    <property type="entry name" value="ETF_asu_C_CS"/>
</dbReference>